<feature type="region of interest" description="Disordered" evidence="1">
    <location>
        <begin position="1"/>
        <end position="31"/>
    </location>
</feature>
<comment type="caution">
    <text evidence="2">The sequence shown here is derived from an EMBL/GenBank/DDBJ whole genome shotgun (WGS) entry which is preliminary data.</text>
</comment>
<reference evidence="2 3" key="1">
    <citation type="submission" date="2019-05" db="EMBL/GenBank/DDBJ databases">
        <title>Another draft genome of Portunus trituberculatus and its Hox gene families provides insights of decapod evolution.</title>
        <authorList>
            <person name="Jeong J.-H."/>
            <person name="Song I."/>
            <person name="Kim S."/>
            <person name="Choi T."/>
            <person name="Kim D."/>
            <person name="Ryu S."/>
            <person name="Kim W."/>
        </authorList>
    </citation>
    <scope>NUCLEOTIDE SEQUENCE [LARGE SCALE GENOMIC DNA]</scope>
    <source>
        <tissue evidence="2">Muscle</tissue>
    </source>
</reference>
<feature type="compositionally biased region" description="Polar residues" evidence="1">
    <location>
        <begin position="17"/>
        <end position="31"/>
    </location>
</feature>
<sequence>MALENSAASLAMRHDSQLYSGNSPTSRTQSTLLEEQDYDFFHILTKKNNQCFGEKLRENSQLSETVSSYTVTMQP</sequence>
<gene>
    <name evidence="2" type="ORF">E2C01_036334</name>
</gene>
<proteinExistence type="predicted"/>
<evidence type="ECO:0000313" key="3">
    <source>
        <dbReference type="Proteomes" id="UP000324222"/>
    </source>
</evidence>
<keyword evidence="3" id="KW-1185">Reference proteome</keyword>
<evidence type="ECO:0000313" key="2">
    <source>
        <dbReference type="EMBL" id="MPC42707.1"/>
    </source>
</evidence>
<dbReference type="AlphaFoldDB" id="A0A5B7FAX2"/>
<name>A0A5B7FAX2_PORTR</name>
<dbReference type="Proteomes" id="UP000324222">
    <property type="component" value="Unassembled WGS sequence"/>
</dbReference>
<dbReference type="EMBL" id="VSRR010005538">
    <property type="protein sequence ID" value="MPC42707.1"/>
    <property type="molecule type" value="Genomic_DNA"/>
</dbReference>
<evidence type="ECO:0000256" key="1">
    <source>
        <dbReference type="SAM" id="MobiDB-lite"/>
    </source>
</evidence>
<organism evidence="2 3">
    <name type="scientific">Portunus trituberculatus</name>
    <name type="common">Swimming crab</name>
    <name type="synonym">Neptunus trituberculatus</name>
    <dbReference type="NCBI Taxonomy" id="210409"/>
    <lineage>
        <taxon>Eukaryota</taxon>
        <taxon>Metazoa</taxon>
        <taxon>Ecdysozoa</taxon>
        <taxon>Arthropoda</taxon>
        <taxon>Crustacea</taxon>
        <taxon>Multicrustacea</taxon>
        <taxon>Malacostraca</taxon>
        <taxon>Eumalacostraca</taxon>
        <taxon>Eucarida</taxon>
        <taxon>Decapoda</taxon>
        <taxon>Pleocyemata</taxon>
        <taxon>Brachyura</taxon>
        <taxon>Eubrachyura</taxon>
        <taxon>Portunoidea</taxon>
        <taxon>Portunidae</taxon>
        <taxon>Portuninae</taxon>
        <taxon>Portunus</taxon>
    </lineage>
</organism>
<accession>A0A5B7FAX2</accession>
<protein>
    <submittedName>
        <fullName evidence="2">Uncharacterized protein</fullName>
    </submittedName>
</protein>